<comment type="caution">
    <text evidence="6">Lacks conserved residue(s) required for the propagation of feature annotation.</text>
</comment>
<dbReference type="PRINTS" id="PR00261">
    <property type="entry name" value="LDLRECEPTOR"/>
</dbReference>
<dbReference type="SUPFAM" id="SSF50494">
    <property type="entry name" value="Trypsin-like serine proteases"/>
    <property type="match status" value="1"/>
</dbReference>
<keyword evidence="3" id="KW-0720">Serine protease</keyword>
<dbReference type="Gene3D" id="2.40.10.10">
    <property type="entry name" value="Trypsin-like serine proteases"/>
    <property type="match status" value="1"/>
</dbReference>
<dbReference type="InterPro" id="IPR002172">
    <property type="entry name" value="LDrepeatLR_classA_rpt"/>
</dbReference>
<feature type="disulfide bond" evidence="5">
    <location>
        <begin position="473"/>
        <end position="488"/>
    </location>
</feature>
<dbReference type="CDD" id="cd00190">
    <property type="entry name" value="Tryp_SPc"/>
    <property type="match status" value="1"/>
</dbReference>
<dbReference type="Pfam" id="PF00057">
    <property type="entry name" value="Ldl_recept_a"/>
    <property type="match status" value="3"/>
</dbReference>
<dbReference type="SMART" id="SM00192">
    <property type="entry name" value="LDLa"/>
    <property type="match status" value="3"/>
</dbReference>
<gene>
    <name evidence="10" type="ORF">ACJMK2_002861</name>
</gene>
<dbReference type="PROSITE" id="PS50240">
    <property type="entry name" value="TRYPSIN_DOM"/>
    <property type="match status" value="1"/>
</dbReference>
<dbReference type="InterPro" id="IPR001190">
    <property type="entry name" value="SRCR"/>
</dbReference>
<organism evidence="10 11">
    <name type="scientific">Sinanodonta woodiana</name>
    <name type="common">Chinese pond mussel</name>
    <name type="synonym">Anodonta woodiana</name>
    <dbReference type="NCBI Taxonomy" id="1069815"/>
    <lineage>
        <taxon>Eukaryota</taxon>
        <taxon>Metazoa</taxon>
        <taxon>Spiralia</taxon>
        <taxon>Lophotrochozoa</taxon>
        <taxon>Mollusca</taxon>
        <taxon>Bivalvia</taxon>
        <taxon>Autobranchia</taxon>
        <taxon>Heteroconchia</taxon>
        <taxon>Palaeoheterodonta</taxon>
        <taxon>Unionida</taxon>
        <taxon>Unionoidea</taxon>
        <taxon>Unionidae</taxon>
        <taxon>Unioninae</taxon>
        <taxon>Sinanodonta</taxon>
    </lineage>
</organism>
<dbReference type="SUPFAM" id="SSF49899">
    <property type="entry name" value="Concanavalin A-like lectins/glucanases"/>
    <property type="match status" value="1"/>
</dbReference>
<feature type="domain" description="SRCR" evidence="9">
    <location>
        <begin position="299"/>
        <end position="403"/>
    </location>
</feature>
<evidence type="ECO:0000256" key="2">
    <source>
        <dbReference type="ARBA" id="ARBA00022801"/>
    </source>
</evidence>
<feature type="disulfide bond" evidence="6">
    <location>
        <begin position="370"/>
        <end position="380"/>
    </location>
</feature>
<feature type="domain" description="Peptidase S1" evidence="8">
    <location>
        <begin position="591"/>
        <end position="834"/>
    </location>
</feature>
<keyword evidence="1" id="KW-0645">Protease</keyword>
<dbReference type="InterPro" id="IPR009003">
    <property type="entry name" value="Peptidase_S1_PA"/>
</dbReference>
<dbReference type="SMART" id="SM00020">
    <property type="entry name" value="Tryp_SPc"/>
    <property type="match status" value="1"/>
</dbReference>
<evidence type="ECO:0000313" key="10">
    <source>
        <dbReference type="EMBL" id="KAL3890579.1"/>
    </source>
</evidence>
<evidence type="ECO:0000256" key="3">
    <source>
        <dbReference type="ARBA" id="ARBA00022825"/>
    </source>
</evidence>
<dbReference type="SUPFAM" id="SSF57424">
    <property type="entry name" value="LDL receptor-like module"/>
    <property type="match status" value="3"/>
</dbReference>
<evidence type="ECO:0000256" key="4">
    <source>
        <dbReference type="ARBA" id="ARBA00023157"/>
    </source>
</evidence>
<evidence type="ECO:0000259" key="7">
    <source>
        <dbReference type="PROSITE" id="PS50060"/>
    </source>
</evidence>
<feature type="disulfide bond" evidence="6">
    <location>
        <begin position="341"/>
        <end position="402"/>
    </location>
</feature>
<evidence type="ECO:0000256" key="6">
    <source>
        <dbReference type="PROSITE-ProRule" id="PRU00196"/>
    </source>
</evidence>
<proteinExistence type="predicted"/>
<sequence length="845" mass="94106">MAHALQILQICVHAINNYIQSVNNVMTLCIINYCILISCIDYMLDTGEDSLTETIAKDGYVKRNNEAGSISCQFEDANQCGYKTHQPGAKWDQRSGDFFKIPQYDHTYGNSAGRFMVAHNNTDLLKYYNKFRLTLMDYPARLEYLSAILSSPSEHFTTESCVYFYYYLNGTAVRPNPLTAQLLVYVNGGSGTSIAWYDHVNRTVNDWLKGWVSVKLGDASIVFEGKTATTTTVWPGVVALDDVSVINKPCPVYPDCGSDTFRCTTSKVCIPFDMKCDGANDCLDGSDEDNCNANANYQVKLINGDGSYGSIAIFYDGLWRPVCMEKTSLMKGNSAIVQLVCTKLGYNGRFQGAFVNSWHQPVQRAMELSCSPGDLDISSCSMTLTETNEKTKSCYYYQAALCSHDECFSGERLCPHDQASTNNPSSAKCISTRYFCDGIPDCQGGTDETNCGASSPFEFECTNHPLVPTPQRCDGIPQCGDKSDEYRCVIVANSISKIYHSQLKTYLPVCYNNMDKSLADLLCSLSGQGASTSYESFKDGHGTVLTPQSTSVTSIVPGYYVSVGSCNFAMINCLSYECGTTIFDDSRLQKILHGRNAVLGQLPWQIALYKSRAYHCGGSIIHPNWILTVAHCIEDGITYMVRVGAVEVEQYINDVNPNNVYTASQSHVHPSYNFNFNDIGLLYFSQPFIFNDYVRPICIASKRTAEEILNAGHDAECYVSGWGLYHNLINKESWLGHLQVVRVYLYPKDECDQIYQKQYGERPQNITVCVDNQNFGSPSCNSDSGGSLICRNKRGRLEVLGILSWGHESCFQDGYPDVFQISYAHESWIEKVTGLNFSDLTMDND</sequence>
<evidence type="ECO:0000256" key="1">
    <source>
        <dbReference type="ARBA" id="ARBA00022670"/>
    </source>
</evidence>
<keyword evidence="2" id="KW-0378">Hydrolase</keyword>
<dbReference type="InterPro" id="IPR043504">
    <property type="entry name" value="Peptidase_S1_PA_chymotrypsin"/>
</dbReference>
<dbReference type="GO" id="GO:0008236">
    <property type="term" value="F:serine-type peptidase activity"/>
    <property type="evidence" value="ECO:0007669"/>
    <property type="project" value="UniProtKB-KW"/>
</dbReference>
<dbReference type="Proteomes" id="UP001634394">
    <property type="component" value="Unassembled WGS sequence"/>
</dbReference>
<feature type="domain" description="MAM" evidence="7">
    <location>
        <begin position="70"/>
        <end position="252"/>
    </location>
</feature>
<dbReference type="Pfam" id="PF00629">
    <property type="entry name" value="MAM"/>
    <property type="match status" value="1"/>
</dbReference>
<dbReference type="GO" id="GO:0006508">
    <property type="term" value="P:proteolysis"/>
    <property type="evidence" value="ECO:0007669"/>
    <property type="project" value="UniProtKB-KW"/>
</dbReference>
<feature type="disulfide bond" evidence="5">
    <location>
        <begin position="461"/>
        <end position="479"/>
    </location>
</feature>
<keyword evidence="11" id="KW-1185">Reference proteome</keyword>
<dbReference type="CDD" id="cd00112">
    <property type="entry name" value="LDLa"/>
    <property type="match status" value="3"/>
</dbReference>
<accession>A0ABD3XWH5</accession>
<dbReference type="PANTHER" id="PTHR24252">
    <property type="entry name" value="ACROSIN-RELATED"/>
    <property type="match status" value="1"/>
</dbReference>
<dbReference type="Gene3D" id="4.10.400.10">
    <property type="entry name" value="Low-density Lipoprotein Receptor"/>
    <property type="match status" value="3"/>
</dbReference>
<dbReference type="EMBL" id="JBJQND010000001">
    <property type="protein sequence ID" value="KAL3890579.1"/>
    <property type="molecule type" value="Genomic_DNA"/>
</dbReference>
<dbReference type="Gene3D" id="3.10.250.10">
    <property type="entry name" value="SRCR-like domain"/>
    <property type="match status" value="1"/>
</dbReference>
<evidence type="ECO:0000259" key="9">
    <source>
        <dbReference type="PROSITE" id="PS50287"/>
    </source>
</evidence>
<dbReference type="SMART" id="SM00137">
    <property type="entry name" value="MAM"/>
    <property type="match status" value="1"/>
</dbReference>
<dbReference type="InterPro" id="IPR001254">
    <property type="entry name" value="Trypsin_dom"/>
</dbReference>
<dbReference type="PROSITE" id="PS50060">
    <property type="entry name" value="MAM_2"/>
    <property type="match status" value="1"/>
</dbReference>
<dbReference type="FunFam" id="2.40.10.10:FF:000068">
    <property type="entry name" value="transmembrane protease serine 2"/>
    <property type="match status" value="1"/>
</dbReference>
<dbReference type="PROSITE" id="PS01209">
    <property type="entry name" value="LDLRA_1"/>
    <property type="match status" value="2"/>
</dbReference>
<feature type="disulfide bond" evidence="5">
    <location>
        <begin position="436"/>
        <end position="451"/>
    </location>
</feature>
<dbReference type="AlphaFoldDB" id="A0ABD3XWH5"/>
<dbReference type="InterPro" id="IPR036772">
    <property type="entry name" value="SRCR-like_dom_sf"/>
</dbReference>
<dbReference type="SUPFAM" id="SSF56487">
    <property type="entry name" value="SRCR-like"/>
    <property type="match status" value="1"/>
</dbReference>
<dbReference type="InterPro" id="IPR023415">
    <property type="entry name" value="LDLR_class-A_CS"/>
</dbReference>
<dbReference type="Gene3D" id="2.60.120.200">
    <property type="match status" value="1"/>
</dbReference>
<dbReference type="PANTHER" id="PTHR24252:SF7">
    <property type="entry name" value="HYALIN"/>
    <property type="match status" value="1"/>
</dbReference>
<evidence type="ECO:0000256" key="5">
    <source>
        <dbReference type="PROSITE-ProRule" id="PRU00124"/>
    </source>
</evidence>
<reference evidence="10 11" key="1">
    <citation type="submission" date="2024-11" db="EMBL/GenBank/DDBJ databases">
        <title>Chromosome-level genome assembly of the freshwater bivalve Anodonta woodiana.</title>
        <authorList>
            <person name="Chen X."/>
        </authorList>
    </citation>
    <scope>NUCLEOTIDE SEQUENCE [LARGE SCALE GENOMIC DNA]</scope>
    <source>
        <strain evidence="10">MN2024</strain>
        <tissue evidence="10">Gills</tissue>
    </source>
</reference>
<comment type="caution">
    <text evidence="10">The sequence shown here is derived from an EMBL/GenBank/DDBJ whole genome shotgun (WGS) entry which is preliminary data.</text>
</comment>
<dbReference type="InterPro" id="IPR036055">
    <property type="entry name" value="LDL_receptor-like_sf"/>
</dbReference>
<keyword evidence="4 6" id="KW-1015">Disulfide bond</keyword>
<dbReference type="Pfam" id="PF00089">
    <property type="entry name" value="Trypsin"/>
    <property type="match status" value="1"/>
</dbReference>
<dbReference type="PROSITE" id="PS50068">
    <property type="entry name" value="LDLRA_2"/>
    <property type="match status" value="3"/>
</dbReference>
<dbReference type="InterPro" id="IPR013320">
    <property type="entry name" value="ConA-like_dom_sf"/>
</dbReference>
<evidence type="ECO:0000313" key="11">
    <source>
        <dbReference type="Proteomes" id="UP001634394"/>
    </source>
</evidence>
<dbReference type="PROSITE" id="PS50287">
    <property type="entry name" value="SRCR_2"/>
    <property type="match status" value="1"/>
</dbReference>
<name>A0ABD3XWH5_SINWO</name>
<evidence type="ECO:0000259" key="8">
    <source>
        <dbReference type="PROSITE" id="PS50240"/>
    </source>
</evidence>
<protein>
    <submittedName>
        <fullName evidence="10">Uncharacterized protein</fullName>
    </submittedName>
</protein>
<dbReference type="InterPro" id="IPR000998">
    <property type="entry name" value="MAM_dom"/>
</dbReference>
<feature type="disulfide bond" evidence="5">
    <location>
        <begin position="276"/>
        <end position="291"/>
    </location>
</feature>